<sequence length="182" mass="20784">MTAKGIFSNLPTLETERLILRKIAIDDAEDLFAYTSDEAVAKYVTWNAHQTIQDTKDFIQFVLSRYASNSPAPWAIVYKETDKVIGTIDFVSWQEHHKVAEVGYALSKAYWSKGIMSEALEAVMKFGFEHLDLVRIQAFCMVENKGSARVMEKAGMLYEGTRRKILYIKGEHRDLMGYAITK</sequence>
<feature type="domain" description="N-acetyltransferase" evidence="1">
    <location>
        <begin position="18"/>
        <end position="181"/>
    </location>
</feature>
<dbReference type="CDD" id="cd04301">
    <property type="entry name" value="NAT_SF"/>
    <property type="match status" value="1"/>
</dbReference>
<keyword evidence="3" id="KW-1185">Reference proteome</keyword>
<dbReference type="AlphaFoldDB" id="A0A6G7WJ21"/>
<dbReference type="InterPro" id="IPR016181">
    <property type="entry name" value="Acyl_CoA_acyltransferase"/>
</dbReference>
<dbReference type="EMBL" id="CP049889">
    <property type="protein sequence ID" value="QIK52217.1"/>
    <property type="molecule type" value="Genomic_DNA"/>
</dbReference>
<protein>
    <submittedName>
        <fullName evidence="2">GNAT family N-acetyltransferase</fullName>
    </submittedName>
</protein>
<dbReference type="GO" id="GO:0008999">
    <property type="term" value="F:protein-N-terminal-alanine acetyltransferase activity"/>
    <property type="evidence" value="ECO:0007669"/>
    <property type="project" value="TreeGrafter"/>
</dbReference>
<dbReference type="GeneID" id="94553480"/>
<dbReference type="PANTHER" id="PTHR43792:SF9">
    <property type="entry name" value="RIBOSOMAL-PROTEIN-ALANINE ACETYLTRANSFERASE"/>
    <property type="match status" value="1"/>
</dbReference>
<proteinExistence type="predicted"/>
<dbReference type="InterPro" id="IPR000182">
    <property type="entry name" value="GNAT_dom"/>
</dbReference>
<dbReference type="PROSITE" id="PS51186">
    <property type="entry name" value="GNAT"/>
    <property type="match status" value="1"/>
</dbReference>
<evidence type="ECO:0000313" key="2">
    <source>
        <dbReference type="EMBL" id="QIK52217.1"/>
    </source>
</evidence>
<reference evidence="2 3" key="1">
    <citation type="journal article" date="2017" name="Int. J. Syst. Evol. Microbiol.">
        <title>Jeotgalibaca porci sp. nov. and Jeotgalibaca arthritidis sp. nov., isolated from pigs, and emended description of the genus Jeotgalibaca.</title>
        <authorList>
            <person name="Zamora L."/>
            <person name="Perez-Sancho M."/>
            <person name="Dominguez L."/>
            <person name="Fernandez-Garayzabal J.F."/>
            <person name="Vela A.I."/>
        </authorList>
    </citation>
    <scope>NUCLEOTIDE SEQUENCE [LARGE SCALE GENOMIC DNA]</scope>
    <source>
        <strain evidence="2 3">CCUG 69148</strain>
    </source>
</reference>
<dbReference type="GO" id="GO:0005737">
    <property type="term" value="C:cytoplasm"/>
    <property type="evidence" value="ECO:0007669"/>
    <property type="project" value="TreeGrafter"/>
</dbReference>
<dbReference type="PANTHER" id="PTHR43792">
    <property type="entry name" value="GNAT FAMILY, PUTATIVE (AFU_ORTHOLOGUE AFUA_3G00765)-RELATED-RELATED"/>
    <property type="match status" value="1"/>
</dbReference>
<evidence type="ECO:0000313" key="3">
    <source>
        <dbReference type="Proteomes" id="UP000501830"/>
    </source>
</evidence>
<dbReference type="Pfam" id="PF13302">
    <property type="entry name" value="Acetyltransf_3"/>
    <property type="match status" value="1"/>
</dbReference>
<evidence type="ECO:0000259" key="1">
    <source>
        <dbReference type="PROSITE" id="PS51186"/>
    </source>
</evidence>
<accession>A0A6G7WJ21</accession>
<dbReference type="Proteomes" id="UP000501830">
    <property type="component" value="Chromosome"/>
</dbReference>
<dbReference type="RefSeq" id="WP_166063282.1">
    <property type="nucleotide sequence ID" value="NZ_CP049889.1"/>
</dbReference>
<organism evidence="2 3">
    <name type="scientific">Jeotgalibaca porci</name>
    <dbReference type="NCBI Taxonomy" id="1868793"/>
    <lineage>
        <taxon>Bacteria</taxon>
        <taxon>Bacillati</taxon>
        <taxon>Bacillota</taxon>
        <taxon>Bacilli</taxon>
        <taxon>Lactobacillales</taxon>
        <taxon>Carnobacteriaceae</taxon>
        <taxon>Jeotgalibaca</taxon>
    </lineage>
</organism>
<dbReference type="InterPro" id="IPR051531">
    <property type="entry name" value="N-acetyltransferase"/>
</dbReference>
<dbReference type="SUPFAM" id="SSF55729">
    <property type="entry name" value="Acyl-CoA N-acyltransferases (Nat)"/>
    <property type="match status" value="1"/>
</dbReference>
<keyword evidence="2" id="KW-0808">Transferase</keyword>
<dbReference type="Gene3D" id="3.40.630.30">
    <property type="match status" value="1"/>
</dbReference>
<name>A0A6G7WJ21_9LACT</name>
<gene>
    <name evidence="2" type="ORF">G7058_09305</name>
</gene>
<dbReference type="KEGG" id="jpo:G7058_09305"/>